<dbReference type="PROSITE" id="PS50822">
    <property type="entry name" value="PIWI"/>
    <property type="match status" value="1"/>
</dbReference>
<dbReference type="InterPro" id="IPR032474">
    <property type="entry name" value="Argonaute_N"/>
</dbReference>
<dbReference type="SMART" id="SM01163">
    <property type="entry name" value="DUF1785"/>
    <property type="match status" value="1"/>
</dbReference>
<dbReference type="Proteomes" id="UP000253551">
    <property type="component" value="Unassembled WGS sequence"/>
</dbReference>
<dbReference type="InterPro" id="IPR036085">
    <property type="entry name" value="PAZ_dom_sf"/>
</dbReference>
<organism evidence="4 5">
    <name type="scientific">Rhizopus stolonifer</name>
    <name type="common">Rhizopus nigricans</name>
    <dbReference type="NCBI Taxonomy" id="4846"/>
    <lineage>
        <taxon>Eukaryota</taxon>
        <taxon>Fungi</taxon>
        <taxon>Fungi incertae sedis</taxon>
        <taxon>Mucoromycota</taxon>
        <taxon>Mucoromycotina</taxon>
        <taxon>Mucoromycetes</taxon>
        <taxon>Mucorales</taxon>
        <taxon>Mucorineae</taxon>
        <taxon>Rhizopodaceae</taxon>
        <taxon>Rhizopus</taxon>
    </lineage>
</organism>
<dbReference type="SUPFAM" id="SSF101690">
    <property type="entry name" value="PAZ domain"/>
    <property type="match status" value="1"/>
</dbReference>
<dbReference type="InterPro" id="IPR045246">
    <property type="entry name" value="Piwi_ago-like"/>
</dbReference>
<dbReference type="Pfam" id="PF16487">
    <property type="entry name" value="ArgoMid"/>
    <property type="match status" value="1"/>
</dbReference>
<dbReference type="InterPro" id="IPR032472">
    <property type="entry name" value="ArgoL2"/>
</dbReference>
<dbReference type="CDD" id="cd02846">
    <property type="entry name" value="PAZ_argonaute_like"/>
    <property type="match status" value="1"/>
</dbReference>
<sequence length="834" mass="93760">MATDISDFVLRPNVGSSGRATRVRSNFFQVQTLPTCDIYHYDVAIDPPQLPIGKQREVWKTLEVTTGEEFFNGAKAVFDGRRNIFSSSKLRLGEEQAKKFDVNIQEGRRVSQYSVRIKKVGVIDMKELPLFLNGKSSVTSNCLSAIMVLDILIRNVPTLNSVTIGRSFYSPKGKKPLSNATEVWQGYYQSARPTVGEMMINIDVSATAFWEPGPLPEQVVKILNRRSVDELRNGIPERERLRLTKIIKAIRIEVTHRGGINRKYKIRNLTDTSADDTFFEDPSGKQMSVTQYFFDTYKKRLTYPFLPCVVVGQTSFLPMEVCNIFEGQRLARKLNQIQTAEMIKFTCQNPAVRANKINQGFAEINYRRNEYMQNFGMTADNQMALVDARVLPAPRINYSTTTPEGSFVPSNGVWSLRGKRLARGVTLGSWSIVNFAGNIPQPAIQRFVRELCQTFVDIGLNVIKREPPVLAADPQGNIDRSLKEAWLRAGHAANAEPQLIVCVLPNTGTSLYAEIKRITDTVIGVSSQCLQSKHIRDAKKQYCANVALKVNIKLGGINSYMEPSEIPFISERPTIVFGADVVHPPAGDTSKPSIAALIAYMDSHASRCSSTVRVQTHRTENIVDLGNMVKELLKSFYQSCGQKPERILFYRDGVSEGQFKNILENEVSAIRAACASLNGSYKPSITFVVAQKRHHARFFPLQRNDADRSGNCQPGTVIDTNIVHPFEFDFYLQSHAGLQGTSRSTHYHVLYDDNHFTADSLQELTYRLCYTYGRATRSVSLVPAAYYADLVAARARFHFRGYQSFSESTDISEAMDISNFAEVKPALQRVMYFM</sequence>
<dbReference type="Pfam" id="PF02170">
    <property type="entry name" value="PAZ"/>
    <property type="match status" value="1"/>
</dbReference>
<dbReference type="PANTHER" id="PTHR22891">
    <property type="entry name" value="EUKARYOTIC TRANSLATION INITIATION FACTOR 2C"/>
    <property type="match status" value="1"/>
</dbReference>
<evidence type="ECO:0000313" key="4">
    <source>
        <dbReference type="EMBL" id="RCI06455.1"/>
    </source>
</evidence>
<keyword evidence="5" id="KW-1185">Reference proteome</keyword>
<dbReference type="EMBL" id="PJQM01000150">
    <property type="protein sequence ID" value="RCI06455.1"/>
    <property type="molecule type" value="Genomic_DNA"/>
</dbReference>
<proteinExistence type="inferred from homology"/>
<dbReference type="SMART" id="SM00950">
    <property type="entry name" value="Piwi"/>
    <property type="match status" value="1"/>
</dbReference>
<dbReference type="SMART" id="SM00949">
    <property type="entry name" value="PAZ"/>
    <property type="match status" value="1"/>
</dbReference>
<keyword evidence="4" id="KW-0396">Initiation factor</keyword>
<dbReference type="Pfam" id="PF16488">
    <property type="entry name" value="ArgoL2"/>
    <property type="match status" value="1"/>
</dbReference>
<reference evidence="4 5" key="1">
    <citation type="journal article" date="2018" name="G3 (Bethesda)">
        <title>Phylogenetic and Phylogenomic Definition of Rhizopus Species.</title>
        <authorList>
            <person name="Gryganskyi A.P."/>
            <person name="Golan J."/>
            <person name="Dolatabadi S."/>
            <person name="Mondo S."/>
            <person name="Robb S."/>
            <person name="Idnurm A."/>
            <person name="Muszewska A."/>
            <person name="Steczkiewicz K."/>
            <person name="Masonjones S."/>
            <person name="Liao H.L."/>
            <person name="Gajdeczka M.T."/>
            <person name="Anike F."/>
            <person name="Vuek A."/>
            <person name="Anishchenko I.M."/>
            <person name="Voigt K."/>
            <person name="de Hoog G.S."/>
            <person name="Smith M.E."/>
            <person name="Heitman J."/>
            <person name="Vilgalys R."/>
            <person name="Stajich J.E."/>
        </authorList>
    </citation>
    <scope>NUCLEOTIDE SEQUENCE [LARGE SCALE GENOMIC DNA]</scope>
    <source>
        <strain evidence="4 5">LSU 92-RS-03</strain>
    </source>
</reference>
<comment type="caution">
    <text evidence="4">The sequence shown here is derived from an EMBL/GenBank/DDBJ whole genome shotgun (WGS) entry which is preliminary data.</text>
</comment>
<dbReference type="InterPro" id="IPR012337">
    <property type="entry name" value="RNaseH-like_sf"/>
</dbReference>
<evidence type="ECO:0000259" key="2">
    <source>
        <dbReference type="PROSITE" id="PS50821"/>
    </source>
</evidence>
<evidence type="ECO:0000259" key="3">
    <source>
        <dbReference type="PROSITE" id="PS50822"/>
    </source>
</evidence>
<dbReference type="InterPro" id="IPR003100">
    <property type="entry name" value="PAZ_dom"/>
</dbReference>
<dbReference type="Pfam" id="PF08699">
    <property type="entry name" value="ArgoL1"/>
    <property type="match status" value="1"/>
</dbReference>
<dbReference type="Gene3D" id="3.40.50.2300">
    <property type="match status" value="1"/>
</dbReference>
<comment type="similarity">
    <text evidence="1">Belongs to the argonaute family.</text>
</comment>
<evidence type="ECO:0000256" key="1">
    <source>
        <dbReference type="RuleBase" id="RU361178"/>
    </source>
</evidence>
<feature type="domain" description="PAZ" evidence="2">
    <location>
        <begin position="218"/>
        <end position="326"/>
    </location>
</feature>
<dbReference type="GO" id="GO:0003743">
    <property type="term" value="F:translation initiation factor activity"/>
    <property type="evidence" value="ECO:0007669"/>
    <property type="project" value="UniProtKB-KW"/>
</dbReference>
<dbReference type="PROSITE" id="PS50821">
    <property type="entry name" value="PAZ"/>
    <property type="match status" value="1"/>
</dbReference>
<dbReference type="SUPFAM" id="SSF53098">
    <property type="entry name" value="Ribonuclease H-like"/>
    <property type="match status" value="1"/>
</dbReference>
<dbReference type="InterPro" id="IPR003165">
    <property type="entry name" value="Piwi"/>
</dbReference>
<dbReference type="STRING" id="4846.A0A367KW87"/>
<dbReference type="Gene3D" id="3.30.420.10">
    <property type="entry name" value="Ribonuclease H-like superfamily/Ribonuclease H"/>
    <property type="match status" value="1"/>
</dbReference>
<keyword evidence="4" id="KW-0648">Protein biosynthesis</keyword>
<dbReference type="Pfam" id="PF16486">
    <property type="entry name" value="ArgoN"/>
    <property type="match status" value="1"/>
</dbReference>
<evidence type="ECO:0000313" key="5">
    <source>
        <dbReference type="Proteomes" id="UP000253551"/>
    </source>
</evidence>
<feature type="domain" description="Piwi" evidence="3">
    <location>
        <begin position="499"/>
        <end position="800"/>
    </location>
</feature>
<dbReference type="InterPro" id="IPR036397">
    <property type="entry name" value="RNaseH_sf"/>
</dbReference>
<dbReference type="CDD" id="cd04657">
    <property type="entry name" value="Piwi_ago-like"/>
    <property type="match status" value="1"/>
</dbReference>
<dbReference type="OrthoDB" id="10252740at2759"/>
<protein>
    <submittedName>
        <fullName evidence="4">Eukaryotic translation initiation factor 2C</fullName>
    </submittedName>
</protein>
<dbReference type="AlphaFoldDB" id="A0A367KW87"/>
<dbReference type="Pfam" id="PF02171">
    <property type="entry name" value="Piwi"/>
    <property type="match status" value="1"/>
</dbReference>
<dbReference type="GO" id="GO:0003723">
    <property type="term" value="F:RNA binding"/>
    <property type="evidence" value="ECO:0007669"/>
    <property type="project" value="InterPro"/>
</dbReference>
<name>A0A367KW87_RHIST</name>
<gene>
    <name evidence="4" type="primary">EIF2C4</name>
    <name evidence="4" type="ORF">CU098_013236</name>
</gene>
<accession>A0A367KW87</accession>
<dbReference type="Gene3D" id="2.170.260.10">
    <property type="entry name" value="paz domain"/>
    <property type="match status" value="1"/>
</dbReference>
<dbReference type="InterPro" id="IPR014811">
    <property type="entry name" value="ArgoL1"/>
</dbReference>
<dbReference type="InterPro" id="IPR032473">
    <property type="entry name" value="Argonaute_Mid_dom"/>
</dbReference>